<gene>
    <name evidence="7" type="ORF">LARSCL_LOCUS3681</name>
</gene>
<dbReference type="InterPro" id="IPR029058">
    <property type="entry name" value="AB_hydrolase_fold"/>
</dbReference>
<keyword evidence="5" id="KW-0812">Transmembrane</keyword>
<dbReference type="SUPFAM" id="SSF53474">
    <property type="entry name" value="alpha/beta-Hydrolases"/>
    <property type="match status" value="1"/>
</dbReference>
<feature type="domain" description="Carboxylesterase type B" evidence="6">
    <location>
        <begin position="40"/>
        <end position="593"/>
    </location>
</feature>
<dbReference type="InterPro" id="IPR051093">
    <property type="entry name" value="Neuroligin/BSAL"/>
</dbReference>
<evidence type="ECO:0000256" key="2">
    <source>
        <dbReference type="ARBA" id="ARBA00022729"/>
    </source>
</evidence>
<feature type="region of interest" description="Disordered" evidence="4">
    <location>
        <begin position="809"/>
        <end position="852"/>
    </location>
</feature>
<feature type="transmembrane region" description="Helical" evidence="5">
    <location>
        <begin position="697"/>
        <end position="721"/>
    </location>
</feature>
<dbReference type="InterPro" id="IPR019819">
    <property type="entry name" value="Carboxylesterase_B_CS"/>
</dbReference>
<comment type="caution">
    <text evidence="7">The sequence shown here is derived from an EMBL/GenBank/DDBJ whole genome shotgun (WGS) entry which is preliminary data.</text>
</comment>
<keyword evidence="8" id="KW-1185">Reference proteome</keyword>
<reference evidence="7 8" key="1">
    <citation type="submission" date="2024-04" db="EMBL/GenBank/DDBJ databases">
        <authorList>
            <person name="Rising A."/>
            <person name="Reimegard J."/>
            <person name="Sonavane S."/>
            <person name="Akerstrom W."/>
            <person name="Nylinder S."/>
            <person name="Hedman E."/>
            <person name="Kallberg Y."/>
        </authorList>
    </citation>
    <scope>NUCLEOTIDE SEQUENCE [LARGE SCALE GENOMIC DNA]</scope>
</reference>
<protein>
    <recommendedName>
        <fullName evidence="6">Carboxylesterase type B domain-containing protein</fullName>
    </recommendedName>
</protein>
<evidence type="ECO:0000259" key="6">
    <source>
        <dbReference type="Pfam" id="PF00135"/>
    </source>
</evidence>
<keyword evidence="5" id="KW-0472">Membrane</keyword>
<dbReference type="FunFam" id="3.40.50.1820:FF:000379">
    <property type="entry name" value="Neuroligin 1"/>
    <property type="match status" value="1"/>
</dbReference>
<evidence type="ECO:0000256" key="3">
    <source>
        <dbReference type="ARBA" id="ARBA00023180"/>
    </source>
</evidence>
<keyword evidence="2" id="KW-0732">Signal</keyword>
<dbReference type="AlphaFoldDB" id="A0AAV1ZAZ6"/>
<keyword evidence="5" id="KW-1133">Transmembrane helix</keyword>
<dbReference type="PROSITE" id="PS00941">
    <property type="entry name" value="CARBOXYLESTERASE_B_2"/>
    <property type="match status" value="1"/>
</dbReference>
<comment type="similarity">
    <text evidence="1">Belongs to the type-B carboxylesterase/lipase family.</text>
</comment>
<keyword evidence="3" id="KW-0325">Glycoprotein</keyword>
<evidence type="ECO:0000256" key="1">
    <source>
        <dbReference type="ARBA" id="ARBA00005964"/>
    </source>
</evidence>
<dbReference type="Gene3D" id="3.40.50.1820">
    <property type="entry name" value="alpha/beta hydrolase"/>
    <property type="match status" value="1"/>
</dbReference>
<sequence>MDTFYVLRVPLKQVILFVFLGIWFSKGLLGAVTETQRASSRVVSTKYGSLRGVIVTLSNRHLQPVEKFLGVPYAGVPTGSLRFMPPVTPPHWKGVRSADHLGPVCPQKLPDISNETEALKRMPAGRLDYLKRLLPFLTNQSEDCLYLNIYAPASVGKEDQPKLPVMVFIHGESYDWNSGNAYDGSVLASFGNVIVVTINFRLGLLGFLPALDESSRGNYGIMDQVAALHWVQENIPEFGGNPKNVTVFGHGHGAALVNILMLSPLARGLFQRAILQSGSALSPWAIARDALTYTRQVASHLKCPTKDSTALIACLGKRPVQDILNAPLRVPDHLIAFGPTIDGVVIPGEPAILMEKQNDLFSQYDLLLGISRIEYYFKFTSQEDRMGIEVSRRDRLLRTLVRNLFTYHLQEIFLTVVNEYTDWSKPDQHPINVLDSTADAMGDALVVAPLIRTGNYHSKLQQNNLKGTYLYVFMYQTEESYYSQRMGCIHGEDIPYVFGAPLVNNLSHFHRNFSRSESSLSEAVMTYWTNFVKFGDPNKIVEENEGKPSNERGRGRYEKINWPVYDSIHQKYIALAMKPRLRDHYHAHRLSFWLNLIPTLHRSAAAETTARHHQLEDHDNPLTYDGIFRQRPLKELHPSLMYTTTPYLTTQQLAGDLQTGTMDVSSSTEDIGLTSTLVTNDTDTLAMTMQQATYSTVLTITIVFGCCILTINSLICCAIYYKKDKNKAECLQKREYQLHPDGISCNSTPQSKQAHLISSVPSPMDHLPPPSFMTLATLSEAGSLPSKIMPPSVITHEPQQHPEAQPLLSTATRSTPPHVNHLHHHHPHWPPTTGPNHTLPSHQKQQEMRVRW</sequence>
<accession>A0AAV1ZAZ6</accession>
<evidence type="ECO:0000256" key="4">
    <source>
        <dbReference type="SAM" id="MobiDB-lite"/>
    </source>
</evidence>
<evidence type="ECO:0000313" key="7">
    <source>
        <dbReference type="EMBL" id="CAL1267457.1"/>
    </source>
</evidence>
<dbReference type="Pfam" id="PF00135">
    <property type="entry name" value="COesterase"/>
    <property type="match status" value="1"/>
</dbReference>
<evidence type="ECO:0000313" key="8">
    <source>
        <dbReference type="Proteomes" id="UP001497382"/>
    </source>
</evidence>
<dbReference type="InterPro" id="IPR002018">
    <property type="entry name" value="CarbesteraseB"/>
</dbReference>
<proteinExistence type="inferred from homology"/>
<dbReference type="Proteomes" id="UP001497382">
    <property type="component" value="Unassembled WGS sequence"/>
</dbReference>
<dbReference type="EMBL" id="CAXIEN010000028">
    <property type="protein sequence ID" value="CAL1267457.1"/>
    <property type="molecule type" value="Genomic_DNA"/>
</dbReference>
<organism evidence="7 8">
    <name type="scientific">Larinioides sclopetarius</name>
    <dbReference type="NCBI Taxonomy" id="280406"/>
    <lineage>
        <taxon>Eukaryota</taxon>
        <taxon>Metazoa</taxon>
        <taxon>Ecdysozoa</taxon>
        <taxon>Arthropoda</taxon>
        <taxon>Chelicerata</taxon>
        <taxon>Arachnida</taxon>
        <taxon>Araneae</taxon>
        <taxon>Araneomorphae</taxon>
        <taxon>Entelegynae</taxon>
        <taxon>Araneoidea</taxon>
        <taxon>Araneidae</taxon>
        <taxon>Larinioides</taxon>
    </lineage>
</organism>
<name>A0AAV1ZAZ6_9ARAC</name>
<evidence type="ECO:0000256" key="5">
    <source>
        <dbReference type="SAM" id="Phobius"/>
    </source>
</evidence>
<dbReference type="PANTHER" id="PTHR43903">
    <property type="entry name" value="NEUROLIGIN"/>
    <property type="match status" value="1"/>
</dbReference>